<dbReference type="Proteomes" id="UP001620626">
    <property type="component" value="Unassembled WGS sequence"/>
</dbReference>
<evidence type="ECO:0000313" key="1">
    <source>
        <dbReference type="EMBL" id="KAL3082259.1"/>
    </source>
</evidence>
<proteinExistence type="predicted"/>
<keyword evidence="2" id="KW-1185">Reference proteome</keyword>
<evidence type="ECO:0000313" key="2">
    <source>
        <dbReference type="Proteomes" id="UP001620626"/>
    </source>
</evidence>
<gene>
    <name evidence="1" type="ORF">niasHT_035789</name>
</gene>
<protein>
    <submittedName>
        <fullName evidence="1">Uncharacterized protein</fullName>
    </submittedName>
</protein>
<accession>A0ABD2IQF6</accession>
<organism evidence="1 2">
    <name type="scientific">Heterodera trifolii</name>
    <dbReference type="NCBI Taxonomy" id="157864"/>
    <lineage>
        <taxon>Eukaryota</taxon>
        <taxon>Metazoa</taxon>
        <taxon>Ecdysozoa</taxon>
        <taxon>Nematoda</taxon>
        <taxon>Chromadorea</taxon>
        <taxon>Rhabditida</taxon>
        <taxon>Tylenchina</taxon>
        <taxon>Tylenchomorpha</taxon>
        <taxon>Tylenchoidea</taxon>
        <taxon>Heteroderidae</taxon>
        <taxon>Heteroderinae</taxon>
        <taxon>Heterodera</taxon>
    </lineage>
</organism>
<name>A0ABD2IQF6_9BILA</name>
<dbReference type="EMBL" id="JBICBT010001114">
    <property type="protein sequence ID" value="KAL3082259.1"/>
    <property type="molecule type" value="Genomic_DNA"/>
</dbReference>
<reference evidence="1 2" key="1">
    <citation type="submission" date="2024-10" db="EMBL/GenBank/DDBJ databases">
        <authorList>
            <person name="Kim D."/>
        </authorList>
    </citation>
    <scope>NUCLEOTIDE SEQUENCE [LARGE SCALE GENOMIC DNA]</scope>
    <source>
        <strain evidence="1">BH-2024</strain>
    </source>
</reference>
<sequence length="176" mass="20480">MFSALAFTPEQDIINNFNGLAEFFVQNAGDDQANLQFLDYFEKTWIGRPGRRPLFLHAMWNSRDVTLQNLPRTINSVESWHLQLQSIFVTQHPNLLKFVEGIQLEQSRVSAICVRLDGGEEVPLYSRREYRQANEKLMTVLGRYNQMDVCTFLQITSRYVKFRGVDPVVEEENGME</sequence>
<dbReference type="AlphaFoldDB" id="A0ABD2IQF6"/>
<comment type="caution">
    <text evidence="1">The sequence shown here is derived from an EMBL/GenBank/DDBJ whole genome shotgun (WGS) entry which is preliminary data.</text>
</comment>